<evidence type="ECO:0000256" key="1">
    <source>
        <dbReference type="ARBA" id="ARBA00022670"/>
    </source>
</evidence>
<keyword evidence="1 5" id="KW-0645">Protease</keyword>
<dbReference type="Pfam" id="PF00089">
    <property type="entry name" value="Trypsin"/>
    <property type="match status" value="1"/>
</dbReference>
<dbReference type="InterPro" id="IPR009003">
    <property type="entry name" value="Peptidase_S1_PA"/>
</dbReference>
<dbReference type="SMART" id="SM00020">
    <property type="entry name" value="Tryp_SPc"/>
    <property type="match status" value="1"/>
</dbReference>
<evidence type="ECO:0000256" key="3">
    <source>
        <dbReference type="ARBA" id="ARBA00022801"/>
    </source>
</evidence>
<evidence type="ECO:0000256" key="6">
    <source>
        <dbReference type="SAM" id="SignalP"/>
    </source>
</evidence>
<evidence type="ECO:0000256" key="2">
    <source>
        <dbReference type="ARBA" id="ARBA00022729"/>
    </source>
</evidence>
<dbReference type="PRINTS" id="PR00722">
    <property type="entry name" value="CHYMOTRYPSIN"/>
</dbReference>
<dbReference type="PANTHER" id="PTHR24253">
    <property type="entry name" value="TRANSMEMBRANE PROTEASE SERINE"/>
    <property type="match status" value="1"/>
</dbReference>
<comment type="caution">
    <text evidence="8">The sequence shown here is derived from an EMBL/GenBank/DDBJ whole genome shotgun (WGS) entry which is preliminary data.</text>
</comment>
<keyword evidence="5" id="KW-0720">Serine protease</keyword>
<dbReference type="Proteomes" id="UP001591681">
    <property type="component" value="Unassembled WGS sequence"/>
</dbReference>
<evidence type="ECO:0000259" key="7">
    <source>
        <dbReference type="PROSITE" id="PS50240"/>
    </source>
</evidence>
<dbReference type="Gene3D" id="2.40.10.10">
    <property type="entry name" value="Trypsin-like serine proteases"/>
    <property type="match status" value="1"/>
</dbReference>
<dbReference type="EMBL" id="JBHFQA010000023">
    <property type="protein sequence ID" value="KAL2078679.1"/>
    <property type="molecule type" value="Genomic_DNA"/>
</dbReference>
<accession>A0ABD1IUZ0</accession>
<evidence type="ECO:0000256" key="5">
    <source>
        <dbReference type="RuleBase" id="RU363034"/>
    </source>
</evidence>
<name>A0ABD1IUZ0_9TELE</name>
<keyword evidence="9" id="KW-1185">Reference proteome</keyword>
<sequence>MSVWRVLCVVVLFLLKAEDVSSQLEVCGKAPLNPCIVGGHDATVGAWPWQVSLQEPHEETKELYHFCGGSLITKDWVLSAAHCFDQSTILENLVVVLGRQNLTGNDTNGVSKTVMFITKHRNYDPGTSDNDIALLRLLSSVTFSDYIQPVCLAASNSTLDSGTKTWVTGWSNISNGVVPQYSNRTSDAPVPVVSNSDCEKAYSTKHHSITSNMICAGLLGQGGKDACSGDSGGPMVLLQDSVWVQVGIVSFGVGCGDKHIPGVYARIPSYQRWISQITSSQPGFVTVRNTSAVGPCSLLLALLASSLTLLFHLST</sequence>
<evidence type="ECO:0000313" key="9">
    <source>
        <dbReference type="Proteomes" id="UP001591681"/>
    </source>
</evidence>
<dbReference type="PANTHER" id="PTHR24253:SF171">
    <property type="entry name" value="SERINE PROTEASE 56-LIKE"/>
    <property type="match status" value="1"/>
</dbReference>
<dbReference type="FunFam" id="2.40.10.10:FF:000024">
    <property type="entry name" value="Serine protease 53"/>
    <property type="match status" value="1"/>
</dbReference>
<gene>
    <name evidence="8" type="ORF">ACEWY4_026364</name>
</gene>
<dbReference type="CDD" id="cd00190">
    <property type="entry name" value="Tryp_SPc"/>
    <property type="match status" value="1"/>
</dbReference>
<dbReference type="PROSITE" id="PS00134">
    <property type="entry name" value="TRYPSIN_HIS"/>
    <property type="match status" value="1"/>
</dbReference>
<dbReference type="PROSITE" id="PS00135">
    <property type="entry name" value="TRYPSIN_SER"/>
    <property type="match status" value="1"/>
</dbReference>
<feature type="domain" description="Peptidase S1" evidence="7">
    <location>
        <begin position="36"/>
        <end position="279"/>
    </location>
</feature>
<evidence type="ECO:0000256" key="4">
    <source>
        <dbReference type="ARBA" id="ARBA00023157"/>
    </source>
</evidence>
<dbReference type="InterPro" id="IPR001314">
    <property type="entry name" value="Peptidase_S1A"/>
</dbReference>
<dbReference type="GO" id="GO:0008236">
    <property type="term" value="F:serine-type peptidase activity"/>
    <property type="evidence" value="ECO:0007669"/>
    <property type="project" value="UniProtKB-KW"/>
</dbReference>
<dbReference type="InterPro" id="IPR018114">
    <property type="entry name" value="TRYPSIN_HIS"/>
</dbReference>
<feature type="chain" id="PRO_5044857497" description="Peptidase S1 domain-containing protein" evidence="6">
    <location>
        <begin position="23"/>
        <end position="315"/>
    </location>
</feature>
<dbReference type="InterPro" id="IPR043504">
    <property type="entry name" value="Peptidase_S1_PA_chymotrypsin"/>
</dbReference>
<keyword evidence="3 5" id="KW-0378">Hydrolase</keyword>
<evidence type="ECO:0000313" key="8">
    <source>
        <dbReference type="EMBL" id="KAL2078679.1"/>
    </source>
</evidence>
<dbReference type="PROSITE" id="PS50240">
    <property type="entry name" value="TRYPSIN_DOM"/>
    <property type="match status" value="1"/>
</dbReference>
<dbReference type="InterPro" id="IPR033116">
    <property type="entry name" value="TRYPSIN_SER"/>
</dbReference>
<feature type="signal peptide" evidence="6">
    <location>
        <begin position="1"/>
        <end position="22"/>
    </location>
</feature>
<reference evidence="8 9" key="1">
    <citation type="submission" date="2024-09" db="EMBL/GenBank/DDBJ databases">
        <title>A chromosome-level genome assembly of Gray's grenadier anchovy, Coilia grayii.</title>
        <authorList>
            <person name="Fu Z."/>
        </authorList>
    </citation>
    <scope>NUCLEOTIDE SEQUENCE [LARGE SCALE GENOMIC DNA]</scope>
    <source>
        <strain evidence="8">G4</strain>
        <tissue evidence="8">Muscle</tissue>
    </source>
</reference>
<keyword evidence="4" id="KW-1015">Disulfide bond</keyword>
<organism evidence="8 9">
    <name type="scientific">Coilia grayii</name>
    <name type="common">Gray's grenadier anchovy</name>
    <dbReference type="NCBI Taxonomy" id="363190"/>
    <lineage>
        <taxon>Eukaryota</taxon>
        <taxon>Metazoa</taxon>
        <taxon>Chordata</taxon>
        <taxon>Craniata</taxon>
        <taxon>Vertebrata</taxon>
        <taxon>Euteleostomi</taxon>
        <taxon>Actinopterygii</taxon>
        <taxon>Neopterygii</taxon>
        <taxon>Teleostei</taxon>
        <taxon>Clupei</taxon>
        <taxon>Clupeiformes</taxon>
        <taxon>Clupeoidei</taxon>
        <taxon>Engraulidae</taxon>
        <taxon>Coilinae</taxon>
        <taxon>Coilia</taxon>
    </lineage>
</organism>
<dbReference type="SUPFAM" id="SSF50494">
    <property type="entry name" value="Trypsin-like serine proteases"/>
    <property type="match status" value="1"/>
</dbReference>
<dbReference type="InterPro" id="IPR001254">
    <property type="entry name" value="Trypsin_dom"/>
</dbReference>
<dbReference type="GO" id="GO:0006508">
    <property type="term" value="P:proteolysis"/>
    <property type="evidence" value="ECO:0007669"/>
    <property type="project" value="UniProtKB-KW"/>
</dbReference>
<protein>
    <recommendedName>
        <fullName evidence="7">Peptidase S1 domain-containing protein</fullName>
    </recommendedName>
</protein>
<keyword evidence="2 6" id="KW-0732">Signal</keyword>
<proteinExistence type="predicted"/>
<dbReference type="AlphaFoldDB" id="A0ABD1IUZ0"/>